<accession>F0W2Y4</accession>
<dbReference type="Pfam" id="PF25439">
    <property type="entry name" value="TPR_CFAP46_N"/>
    <property type="match status" value="1"/>
</dbReference>
<dbReference type="GO" id="GO:0035082">
    <property type="term" value="P:axoneme assembly"/>
    <property type="evidence" value="ECO:0007669"/>
    <property type="project" value="InterPro"/>
</dbReference>
<dbReference type="EMBL" id="FR824056">
    <property type="protein sequence ID" value="CCA15421.1"/>
    <property type="molecule type" value="Genomic_DNA"/>
</dbReference>
<dbReference type="InterPro" id="IPR057466">
    <property type="entry name" value="CFAP46_TPR"/>
</dbReference>
<reference evidence="2" key="1">
    <citation type="journal article" date="2011" name="PLoS Biol.">
        <title>Gene gain and loss during evolution of obligate parasitism in the white rust pathogen of Arabidopsis thaliana.</title>
        <authorList>
            <person name="Kemen E."/>
            <person name="Gardiner A."/>
            <person name="Schultz-Larsen T."/>
            <person name="Kemen A.C."/>
            <person name="Balmuth A.L."/>
            <person name="Robert-Seilaniantz A."/>
            <person name="Bailey K."/>
            <person name="Holub E."/>
            <person name="Studholme D.J."/>
            <person name="Maclean D."/>
            <person name="Jones J.D."/>
        </authorList>
    </citation>
    <scope>NUCLEOTIDE SEQUENCE</scope>
</reference>
<dbReference type="HOGENOM" id="CLU_227399_0_0_1"/>
<dbReference type="InterPro" id="IPR039586">
    <property type="entry name" value="CFAP46"/>
</dbReference>
<dbReference type="GO" id="GO:0060294">
    <property type="term" value="P:cilium movement involved in cell motility"/>
    <property type="evidence" value="ECO:0007669"/>
    <property type="project" value="InterPro"/>
</dbReference>
<evidence type="ECO:0000313" key="2">
    <source>
        <dbReference type="EMBL" id="CCA15421.1"/>
    </source>
</evidence>
<dbReference type="PANTHER" id="PTHR15977:SF15">
    <property type="entry name" value="CILIA- AND FLAGELLA-ASSOCIATED PROTEIN 46"/>
    <property type="match status" value="1"/>
</dbReference>
<organism evidence="2">
    <name type="scientific">Albugo laibachii Nc14</name>
    <dbReference type="NCBI Taxonomy" id="890382"/>
    <lineage>
        <taxon>Eukaryota</taxon>
        <taxon>Sar</taxon>
        <taxon>Stramenopiles</taxon>
        <taxon>Oomycota</taxon>
        <taxon>Peronosporomycetes</taxon>
        <taxon>Albuginales</taxon>
        <taxon>Albuginaceae</taxon>
        <taxon>Albugo</taxon>
    </lineage>
</organism>
<sequence>MEFQYRMSDRELFFLLERALLPTEHANLIHDGIHYTRVSVDDIYKQLLNANIGCKTFFVAGCDHLAEILTRLAEAAIHQGNFDIAQKAVSWFLRDIRLRNQLYCRILFAQAICHVHLVADEKGGVPRVHAIMEAIEFVLQVIEFALRKEYRPRYDFLVYNSSVIYWRIARSLMKPNTIRFLISSLTTIIDALKIVAESDILWTARLKVTLVQACMDDAQNAYAAQSITEVIEKMLVPFLSDTAALNKLTLENKREAYKLFEDALVLLLHLSTIDEPECRKLSVSATNNVNLLSTKSESKHYLVLLKLQTLRICGQLGDINKEISQLFIESTGLNDYDASTISRKDLKARWKVPPAESNVAVNVDEQLVLEIGIFAISCGRFDAAVHCEAIVKMSSNEMTPCLFLLHHFLRSMLHIECEELYAAFNGREVSTKMDLIQRIEWMNRLLTCCGRVQRRVRNSPAYDDINGIVERVCVYVWSQSNSVREEQKKSLRRTLHKASSLLESCESSLHFHRTQIAVEMARLDLKAKQVGMAKQVLEMAYKLDYGVLVNTGNIRNSEKVSPGGFNQIWALYESASDDQKPQFRRTFDAWLLLLHRKVMLKLKKSSTSKNEILLGINDVAALVHCDRVLSLMNAAQHCLEASDKRKKNLEVISAEKLRLHLEKAYKNLKKGRSSSTPVTSTLNVLQWNELSAFACENASCLAITWEICREALTHCNAVYSLMYSMNMTDKSISIIRFQLYERTARLLGTKLDQLARTQYPYPKSDHPDITLTSDASYRTKEMQDLSTIGAIVNESSDSFARIAARFSGDSAMVNAAAVLDIKDTILQYLNKLVEISESSGLAILLENAGIEIWNHHLCALQRLWYTRSASDLVLIAPECIELMEDVASRLESWSFAKTDKKISLDANRLLLLMSLAVALYYEKAGQFEKSLLLCNNALANRTRMLSAGCPADALLKYFAEIKTRSYINTLMLSKGVSPKERELGGIDDAFFKSLQSPVLQCIALIEAMTYYARSDAQVPTCEKLMDGLYQKVKIIAALEIVSEHVELVEEIELKAEVLVRVGWSVLCHLKDSDFAIECCQCVIKMESVKSGKSNSLLDCSTIAQWVYYAYLVAGKAVLATIRGIGSVPLHLLLQAMSYFMNGAELANSVGLPASQSAELIQCVLSDALTKQQSWDLLPHTAFCDSNKCEISDISAFRAVVVVKIRKLLRLLGHSLPVESSKAVRLELILIALRLANNDWLTASNISKEYWSDFEECSRLYGSKRRSIERSALYEFVRLSAIAAFQVAQNDKKNRFQIEDLMVLSLITDSRDSLMASTTLQKIATACSKDPLVHLQILVKSIQEIQIRNPTAMAQIAQLLVESAEWLNCQGFSFVQVQKFYHLAVHIYPIYVDSESAEEKDKIVIPTRLKQLMFRMRVMIALAMASPTWKTRKAYILAAQSNVIEIWRNIAQDMNEVHLKLQRSVTKDSVKSNTSSRAKQDQNATTITTDSGIKYELGALSQNPDDRSMDFLGFFSTFELNTLHRFRHEWKSLVGLNDKEPIAFEENGDVLLPTHHDMKLYRDTSCASITCYYLEKLIQVLREEEMKDMCLPVVCLHDYLGDRLYTDQPQHTGEAVSTLSISSRDTIPASRNVLPTILRIWSELMLYRSLQGGRRSSIASISLDQALELVQNQVAMYNELEVQGNSPFYQKLSSQPVLTTSVCRTTLSAKDIDLFTKAISIVEMLLELGYIQEGGCVLDIISKASTINVYYTRQWQCVIVKLFGQVKLEQGNIAAAISHYSQHTTELFAPQTAVSVSHHVDLLLTLAEIFVDQKDMTRAFQVLHKVERDVSDFASYHRRSYVECKIKTHDTVSRLELLATEIGRHASPKPIHELEITQEHDHSDTTFPLPLLWLLGRIKFAKARLLIFKKWHTLQETSHAAYRWNLDHIDEATDSGNDAKRAVQDGRRLMGPAGCSWVLIRALTLYQNALQGMLASHINTLQVKEYVIYSQELEFVQDHTLDLLRQLYRDWPEKMDKQVDSAEPCVSQARIDFEIAMQQLKQVEWRLSQAQSFVNVKFHEMTWFEYQKREKLSVVDRWLFETDSGSDVIQEANKRIFLNTKAHLPAEECAKAAITVLARCTNDDYALAGCIFRSQLQRIHLFHDDLNLYKQCWTKFASPSKPEATWIIGNRIVEAVDDAPADHISKEDERISASLSALTSELQSQQKLAFEKSNVNLITRTSYELLQCFGLQHILPAIENLCLYQACVARKKLEDLFLDSLAPHNDQMFHMRQLQKLRLDDNLLPGFLMRNGHEKWNPTPNEGHAFSKSQQHLTQHSRAFNRLQLAINHDARLAFSLLPRNHRIIVLQFSPEKAFIFGAYMSPVSYENTTQDTDYTALARMECSDMDRIYRLQDRIAEWRRGIDQKIHPDDNICESPTPDLIDQVDNFEQQFKEMIEEMSQLLSPLLQHDALRAAIESDLPGKTLILLLDKELSSFPFESLPQLKTADGISRDFSIQTTCQRLEALQKRPFQAKNMLYYIENSNSNDNPSISTVQTDSAGLHHFEQPNGTFRGWKAISQNFTSTGSAESGSEIDYPLTSEDRWNHLLSMADDGGVLYNGSECLLSSALASKQEPEVNIGKSCHFLALLSRPTTRSTKVDGQPKHVIKDDTFSSGGLWFLFGISSVLMNQMGTDARLHARQTRSLLQLWSDGFDVAKSIRNSLRGKPDPDEIDIPGHSSVPEDEQGTKLRAKVSDEQEATATIYPEWDPVIYGLPHLKVV</sequence>
<protein>
    <submittedName>
        <fullName evidence="2">Uncharacterized protein AlNc14C11G1363</fullName>
    </submittedName>
</protein>
<dbReference type="PANTHER" id="PTHR15977">
    <property type="entry name" value="CILIA- AND FLAGELLA-ASSOCIATED PROTEIN 46"/>
    <property type="match status" value="1"/>
</dbReference>
<evidence type="ECO:0000256" key="1">
    <source>
        <dbReference type="SAM" id="MobiDB-lite"/>
    </source>
</evidence>
<proteinExistence type="predicted"/>
<name>F0W2Y4_9STRA</name>
<reference evidence="2" key="2">
    <citation type="submission" date="2011-02" db="EMBL/GenBank/DDBJ databases">
        <authorList>
            <person name="MacLean D."/>
        </authorList>
    </citation>
    <scope>NUCLEOTIDE SEQUENCE</scope>
</reference>
<gene>
    <name evidence="2" type="primary">AlNc14C11G1363</name>
    <name evidence="2" type="ORF">ALNC14_015640</name>
</gene>
<feature type="region of interest" description="Disordered" evidence="1">
    <location>
        <begin position="2702"/>
        <end position="2733"/>
    </location>
</feature>
<dbReference type="Pfam" id="PF03568">
    <property type="entry name" value="Separin_C"/>
    <property type="match status" value="1"/>
</dbReference>